<dbReference type="SUPFAM" id="SSF53822">
    <property type="entry name" value="Periplasmic binding protein-like I"/>
    <property type="match status" value="1"/>
</dbReference>
<protein>
    <submittedName>
        <fullName evidence="2">Penicillin-binding protein activator</fullName>
    </submittedName>
</protein>
<dbReference type="Pfam" id="PF04348">
    <property type="entry name" value="LppC"/>
    <property type="match status" value="1"/>
</dbReference>
<gene>
    <name evidence="2" type="ORF">OCL06_12835</name>
</gene>
<dbReference type="InterPro" id="IPR028082">
    <property type="entry name" value="Peripla_BP_I"/>
</dbReference>
<comment type="caution">
    <text evidence="2">The sequence shown here is derived from an EMBL/GenBank/DDBJ whole genome shotgun (WGS) entry which is preliminary data.</text>
</comment>
<sequence length="641" mass="71712">MRDVLSQHCKLLGAGISTLLLISACSAPPSQRSASPSQVNTLPSTTVDADASPASLLAEARSIWQTSRDQLQRDTLLLQAAQLALESDDTGTARNILLSLQQQELDPRLQARADVLTALAFAEASEHYPEEMLALLSTPADDDALRYGQLDLLTQLYLRQGDLLAAANSYEQAMPPSDAHTQQVWQWVNSVSPLPQDAEQRFPALRPYFALRSLLANHGLNTQELAEATAQFKQVYRGHRLVTYWPEEVAAATGLSSPNITEILVMLPLSGRLETTGMAIKEGILSAYYRALNQTNNEQPLPELEFVDTVGKSPQALRDAIGQHRWIIGPLLKETIEQLVPLLPPYVNMLALNRADEIPAEPSPLTSQAPQEMAITAEPGFFALAPEDEAYQLAEKIFHKGYRAPIVVAADSSIYQRMNEAFEVRWQTLTRHQQGDEEIQLTSVSYTDNDSLREGITRALDVEQSKDRINQIRYMVNEELYNVPRSRGDIDAIVVFASPEQTELLNPMVEASLSPFDGKVVPVYATSRSMEYDSGKNQWRDLQNVRFLDMPWMMPEHPWQDVKAETEQLWPHRSTQLDRLFAFGVDAYNLLPSLPAMGLLTQVEIEGLTGTLRMNADHQIERRLPQAKIDNERVILLKQSD</sequence>
<proteinExistence type="predicted"/>
<keyword evidence="3" id="KW-1185">Reference proteome</keyword>
<name>A0ABT2VQX3_9ALTE</name>
<evidence type="ECO:0000256" key="1">
    <source>
        <dbReference type="ARBA" id="ARBA00023136"/>
    </source>
</evidence>
<organism evidence="2 3">
    <name type="scientific">Alteromonas salexigens</name>
    <dbReference type="NCBI Taxonomy" id="2982530"/>
    <lineage>
        <taxon>Bacteria</taxon>
        <taxon>Pseudomonadati</taxon>
        <taxon>Pseudomonadota</taxon>
        <taxon>Gammaproteobacteria</taxon>
        <taxon>Alteromonadales</taxon>
        <taxon>Alteromonadaceae</taxon>
        <taxon>Alteromonas/Salinimonas group</taxon>
        <taxon>Alteromonas</taxon>
    </lineage>
</organism>
<dbReference type="Proteomes" id="UP001209257">
    <property type="component" value="Unassembled WGS sequence"/>
</dbReference>
<reference evidence="3" key="1">
    <citation type="submission" date="2023-07" db="EMBL/GenBank/DDBJ databases">
        <title>Study on multiphase classification of strain Alteromonas salexigens isolated from the Yellow Sea.</title>
        <authorList>
            <person name="Sun L."/>
        </authorList>
    </citation>
    <scope>NUCLEOTIDE SEQUENCE [LARGE SCALE GENOMIC DNA]</scope>
    <source>
        <strain evidence="3">ASW11-19</strain>
    </source>
</reference>
<dbReference type="PANTHER" id="PTHR38038:SF1">
    <property type="entry name" value="PENICILLIN-BINDING PROTEIN ACTIVATOR LPOA"/>
    <property type="match status" value="1"/>
</dbReference>
<dbReference type="EMBL" id="JAOTJC010000012">
    <property type="protein sequence ID" value="MCU7555474.1"/>
    <property type="molecule type" value="Genomic_DNA"/>
</dbReference>
<keyword evidence="1" id="KW-0472">Membrane</keyword>
<dbReference type="Gene3D" id="3.40.50.2300">
    <property type="match status" value="2"/>
</dbReference>
<evidence type="ECO:0000313" key="3">
    <source>
        <dbReference type="Proteomes" id="UP001209257"/>
    </source>
</evidence>
<dbReference type="CDD" id="cd06339">
    <property type="entry name" value="PBP1_YraM_LppC_lipoprotein-like"/>
    <property type="match status" value="1"/>
</dbReference>
<evidence type="ECO:0000313" key="2">
    <source>
        <dbReference type="EMBL" id="MCU7555474.1"/>
    </source>
</evidence>
<dbReference type="PANTHER" id="PTHR38038">
    <property type="entry name" value="PENICILLIN-BINDING PROTEIN ACTIVATOR LPOA"/>
    <property type="match status" value="1"/>
</dbReference>
<dbReference type="RefSeq" id="WP_262995180.1">
    <property type="nucleotide sequence ID" value="NZ_JAOTJC010000012.1"/>
</dbReference>
<dbReference type="InterPro" id="IPR007443">
    <property type="entry name" value="LpoA"/>
</dbReference>
<accession>A0ABT2VQX3</accession>
<dbReference type="PROSITE" id="PS51257">
    <property type="entry name" value="PROKAR_LIPOPROTEIN"/>
    <property type="match status" value="1"/>
</dbReference>